<keyword evidence="8" id="KW-0275">Fatty acid biosynthesis</keyword>
<name>A0ABP0ULL4_9BRYO</name>
<evidence type="ECO:0000256" key="7">
    <source>
        <dbReference type="ARBA" id="ARBA00023098"/>
    </source>
</evidence>
<evidence type="ECO:0000256" key="6">
    <source>
        <dbReference type="ARBA" id="ARBA00023004"/>
    </source>
</evidence>
<dbReference type="PANTHER" id="PTHR24286:SF255">
    <property type="entry name" value="ALLENE OXIDE SYNTHASE, CHLOROPLASTIC"/>
    <property type="match status" value="1"/>
</dbReference>
<evidence type="ECO:0000256" key="8">
    <source>
        <dbReference type="ARBA" id="ARBA00023160"/>
    </source>
</evidence>
<dbReference type="Proteomes" id="UP001497512">
    <property type="component" value="Chromosome 5"/>
</dbReference>
<dbReference type="InterPro" id="IPR002403">
    <property type="entry name" value="Cyt_P450_E_grp-IV"/>
</dbReference>
<dbReference type="PRINTS" id="PR00465">
    <property type="entry name" value="EP450IV"/>
</dbReference>
<dbReference type="Gene3D" id="1.10.630.10">
    <property type="entry name" value="Cytochrome P450"/>
    <property type="match status" value="1"/>
</dbReference>
<evidence type="ECO:0000256" key="3">
    <source>
        <dbReference type="ARBA" id="ARBA00022723"/>
    </source>
</evidence>
<proteinExistence type="inferred from homology"/>
<keyword evidence="7" id="KW-0443">Lipid metabolism</keyword>
<keyword evidence="4" id="KW-0925">Oxylipin biosynthesis</keyword>
<dbReference type="SUPFAM" id="SSF48264">
    <property type="entry name" value="Cytochrome P450"/>
    <property type="match status" value="1"/>
</dbReference>
<dbReference type="InterPro" id="IPR036396">
    <property type="entry name" value="Cyt_P450_sf"/>
</dbReference>
<sequence length="490" mass="54327">MATPVPPPVTTVNTPLGGGGGTMKQAPTNLPLREVPGSYGLPYLGALKDRWDFFYLQGDEAFFQTRKDKFKSTVVRANMPPAWPWTDPKCVMLLDQKSYSSVFDYKVVDKTDTFAGTFMPSVKYTGGLRMCAYLDPSEERHAALKSFCFEVMKMGASRWMPEFHKQMTAAFATWERNIGKQGSADFKAVCADVMFKTLIKSLMNVDLDTVPEAERPSSGELTAWVGLQLLPVVGPGIFPWPIDDLIFHALPFSHVFTQSGYDKMVKFVHKYAAESLDVSQKFNVSREDAAHNLIFFTGLNALGGFAIFLPTIIQLVGASAPLQAELRVEIREAVKANGGLNMKAMQAMPLVESTVYEVMRFKPAVPYQYARAKEDFILESHDAAYRIKKGELLGGVAPFVLRDPAIFKDPATFNPKRFMGKEGKDLLHYHIWSNGRQSEDSSVNSKQCAAKDLVPFIGRLLLAELLIKYDSFSLADKPSGSFSALSPATS</sequence>
<dbReference type="Pfam" id="PF00067">
    <property type="entry name" value="p450"/>
    <property type="match status" value="1"/>
</dbReference>
<organism evidence="11 12">
    <name type="scientific">Sphagnum troendelagicum</name>
    <dbReference type="NCBI Taxonomy" id="128251"/>
    <lineage>
        <taxon>Eukaryota</taxon>
        <taxon>Viridiplantae</taxon>
        <taxon>Streptophyta</taxon>
        <taxon>Embryophyta</taxon>
        <taxon>Bryophyta</taxon>
        <taxon>Sphagnophytina</taxon>
        <taxon>Sphagnopsida</taxon>
        <taxon>Sphagnales</taxon>
        <taxon>Sphagnaceae</taxon>
        <taxon>Sphagnum</taxon>
    </lineage>
</organism>
<protein>
    <recommendedName>
        <fullName evidence="13">Cytochrome P450</fullName>
    </recommendedName>
</protein>
<evidence type="ECO:0000256" key="9">
    <source>
        <dbReference type="ARBA" id="ARBA00023239"/>
    </source>
</evidence>
<evidence type="ECO:0000256" key="4">
    <source>
        <dbReference type="ARBA" id="ARBA00022767"/>
    </source>
</evidence>
<dbReference type="PANTHER" id="PTHR24286">
    <property type="entry name" value="CYTOCHROME P450 26"/>
    <property type="match status" value="1"/>
</dbReference>
<accession>A0ABP0ULL4</accession>
<gene>
    <name evidence="11" type="ORF">CSSPTR1EN2_LOCUS17401</name>
</gene>
<feature type="region of interest" description="Disordered" evidence="10">
    <location>
        <begin position="1"/>
        <end position="29"/>
    </location>
</feature>
<keyword evidence="9" id="KW-0456">Lyase</keyword>
<evidence type="ECO:0000256" key="10">
    <source>
        <dbReference type="SAM" id="MobiDB-lite"/>
    </source>
</evidence>
<keyword evidence="2" id="KW-0444">Lipid biosynthesis</keyword>
<keyword evidence="5" id="KW-0276">Fatty acid metabolism</keyword>
<keyword evidence="3" id="KW-0479">Metal-binding</keyword>
<dbReference type="InterPro" id="IPR001128">
    <property type="entry name" value="Cyt_P450"/>
</dbReference>
<evidence type="ECO:0008006" key="13">
    <source>
        <dbReference type="Google" id="ProtNLM"/>
    </source>
</evidence>
<keyword evidence="12" id="KW-1185">Reference proteome</keyword>
<reference evidence="11" key="1">
    <citation type="submission" date="2024-02" db="EMBL/GenBank/DDBJ databases">
        <authorList>
            <consortium name="ELIXIR-Norway"/>
            <consortium name="Elixir Norway"/>
        </authorList>
    </citation>
    <scope>NUCLEOTIDE SEQUENCE</scope>
</reference>
<dbReference type="CDD" id="cd11071">
    <property type="entry name" value="CYP74"/>
    <property type="match status" value="1"/>
</dbReference>
<comment type="similarity">
    <text evidence="1">Belongs to the cytochrome P450 family.</text>
</comment>
<dbReference type="EMBL" id="OZ019897">
    <property type="protein sequence ID" value="CAK9225287.1"/>
    <property type="molecule type" value="Genomic_DNA"/>
</dbReference>
<evidence type="ECO:0000256" key="1">
    <source>
        <dbReference type="ARBA" id="ARBA00010617"/>
    </source>
</evidence>
<evidence type="ECO:0000313" key="12">
    <source>
        <dbReference type="Proteomes" id="UP001497512"/>
    </source>
</evidence>
<keyword evidence="6" id="KW-0408">Iron</keyword>
<evidence type="ECO:0000256" key="5">
    <source>
        <dbReference type="ARBA" id="ARBA00022832"/>
    </source>
</evidence>
<evidence type="ECO:0000256" key="2">
    <source>
        <dbReference type="ARBA" id="ARBA00022516"/>
    </source>
</evidence>
<evidence type="ECO:0000313" key="11">
    <source>
        <dbReference type="EMBL" id="CAK9225287.1"/>
    </source>
</evidence>